<evidence type="ECO:0000313" key="2">
    <source>
        <dbReference type="Proteomes" id="UP001597083"/>
    </source>
</evidence>
<name>A0ABW3CG29_9ACTN</name>
<organism evidence="1 2">
    <name type="scientific">Actinomadura adrarensis</name>
    <dbReference type="NCBI Taxonomy" id="1819600"/>
    <lineage>
        <taxon>Bacteria</taxon>
        <taxon>Bacillati</taxon>
        <taxon>Actinomycetota</taxon>
        <taxon>Actinomycetes</taxon>
        <taxon>Streptosporangiales</taxon>
        <taxon>Thermomonosporaceae</taxon>
        <taxon>Actinomadura</taxon>
    </lineage>
</organism>
<dbReference type="EMBL" id="JBHTIR010001434">
    <property type="protein sequence ID" value="MFD0852544.1"/>
    <property type="molecule type" value="Genomic_DNA"/>
</dbReference>
<keyword evidence="2" id="KW-1185">Reference proteome</keyword>
<evidence type="ECO:0008006" key="3">
    <source>
        <dbReference type="Google" id="ProtNLM"/>
    </source>
</evidence>
<comment type="caution">
    <text evidence="1">The sequence shown here is derived from an EMBL/GenBank/DDBJ whole genome shotgun (WGS) entry which is preliminary data.</text>
</comment>
<accession>A0ABW3CG29</accession>
<gene>
    <name evidence="1" type="ORF">ACFQ07_09935</name>
</gene>
<protein>
    <recommendedName>
        <fullName evidence="3">MerR family transcriptional regulator</fullName>
    </recommendedName>
</protein>
<proteinExistence type="predicted"/>
<evidence type="ECO:0000313" key="1">
    <source>
        <dbReference type="EMBL" id="MFD0852544.1"/>
    </source>
</evidence>
<sequence length="82" mass="8925">MAEDIEIPPSGLVHTDLAAQVAGVKPGTIRQWKNRGHLAPATDTDGAVLKDDTGRILFEVLDVIDAEYKLRPRARRSAVSYA</sequence>
<dbReference type="Proteomes" id="UP001597083">
    <property type="component" value="Unassembled WGS sequence"/>
</dbReference>
<reference evidence="2" key="1">
    <citation type="journal article" date="2019" name="Int. J. Syst. Evol. Microbiol.">
        <title>The Global Catalogue of Microorganisms (GCM) 10K type strain sequencing project: providing services to taxonomists for standard genome sequencing and annotation.</title>
        <authorList>
            <consortium name="The Broad Institute Genomics Platform"/>
            <consortium name="The Broad Institute Genome Sequencing Center for Infectious Disease"/>
            <person name="Wu L."/>
            <person name="Ma J."/>
        </authorList>
    </citation>
    <scope>NUCLEOTIDE SEQUENCE [LARGE SCALE GENOMIC DNA]</scope>
    <source>
        <strain evidence="2">JCM 31696</strain>
    </source>
</reference>